<gene>
    <name evidence="4" type="ORF">ILUMI_06222</name>
</gene>
<protein>
    <recommendedName>
        <fullName evidence="3">AB hydrolase-1 domain-containing protein</fullName>
    </recommendedName>
</protein>
<evidence type="ECO:0000313" key="4">
    <source>
        <dbReference type="EMBL" id="KAF2899955.1"/>
    </source>
</evidence>
<dbReference type="SUPFAM" id="SSF53474">
    <property type="entry name" value="alpha/beta-Hydrolases"/>
    <property type="match status" value="1"/>
</dbReference>
<dbReference type="GO" id="GO:0005811">
    <property type="term" value="C:lipid droplet"/>
    <property type="evidence" value="ECO:0007669"/>
    <property type="project" value="TreeGrafter"/>
</dbReference>
<evidence type="ECO:0000256" key="2">
    <source>
        <dbReference type="SAM" id="MobiDB-lite"/>
    </source>
</evidence>
<feature type="domain" description="AB hydrolase-1" evidence="3">
    <location>
        <begin position="2"/>
        <end position="193"/>
    </location>
</feature>
<feature type="region of interest" description="Disordered" evidence="2">
    <location>
        <begin position="218"/>
        <end position="248"/>
    </location>
</feature>
<dbReference type="PANTHER" id="PTHR42886:SF29">
    <property type="entry name" value="PUMMELIG, ISOFORM A"/>
    <property type="match status" value="1"/>
</dbReference>
<name>A0A8K0GCS7_IGNLU</name>
<dbReference type="GO" id="GO:0005739">
    <property type="term" value="C:mitochondrion"/>
    <property type="evidence" value="ECO:0007669"/>
    <property type="project" value="TreeGrafter"/>
</dbReference>
<dbReference type="PANTHER" id="PTHR42886">
    <property type="entry name" value="RE40534P-RELATED"/>
    <property type="match status" value="1"/>
</dbReference>
<proteinExistence type="inferred from homology"/>
<evidence type="ECO:0000259" key="3">
    <source>
        <dbReference type="Pfam" id="PF00561"/>
    </source>
</evidence>
<keyword evidence="5" id="KW-1185">Reference proteome</keyword>
<evidence type="ECO:0000313" key="5">
    <source>
        <dbReference type="Proteomes" id="UP000801492"/>
    </source>
</evidence>
<dbReference type="Pfam" id="PF00561">
    <property type="entry name" value="Abhydrolase_1"/>
    <property type="match status" value="1"/>
</dbReference>
<dbReference type="PRINTS" id="PR00111">
    <property type="entry name" value="ABHYDROLASE"/>
</dbReference>
<dbReference type="GO" id="GO:0055088">
    <property type="term" value="P:lipid homeostasis"/>
    <property type="evidence" value="ECO:0007669"/>
    <property type="project" value="TreeGrafter"/>
</dbReference>
<reference evidence="4" key="1">
    <citation type="submission" date="2019-08" db="EMBL/GenBank/DDBJ databases">
        <title>The genome of the North American firefly Photinus pyralis.</title>
        <authorList>
            <consortium name="Photinus pyralis genome working group"/>
            <person name="Fallon T.R."/>
            <person name="Sander Lower S.E."/>
            <person name="Weng J.-K."/>
        </authorList>
    </citation>
    <scope>NUCLEOTIDE SEQUENCE</scope>
    <source>
        <strain evidence="4">TRF0915ILg1</strain>
        <tissue evidence="4">Whole body</tissue>
    </source>
</reference>
<dbReference type="GO" id="GO:0042171">
    <property type="term" value="F:lysophosphatidic acid acyltransferase activity"/>
    <property type="evidence" value="ECO:0007669"/>
    <property type="project" value="TreeGrafter"/>
</dbReference>
<dbReference type="InterPro" id="IPR029058">
    <property type="entry name" value="AB_hydrolase_fold"/>
</dbReference>
<accession>A0A8K0GCS7</accession>
<dbReference type="InterPro" id="IPR000073">
    <property type="entry name" value="AB_hydrolase_1"/>
</dbReference>
<evidence type="ECO:0000256" key="1">
    <source>
        <dbReference type="ARBA" id="ARBA00038097"/>
    </source>
</evidence>
<dbReference type="Gene3D" id="3.40.50.1820">
    <property type="entry name" value="alpha/beta hydrolase"/>
    <property type="match status" value="1"/>
</dbReference>
<dbReference type="AlphaFoldDB" id="A0A8K0GCS7"/>
<comment type="similarity">
    <text evidence="1">Belongs to the peptidase S33 family. ABHD4/ABHD5 subfamily.</text>
</comment>
<dbReference type="GO" id="GO:0006654">
    <property type="term" value="P:phosphatidic acid biosynthetic process"/>
    <property type="evidence" value="ECO:0007669"/>
    <property type="project" value="TreeGrafter"/>
</dbReference>
<sequence>MNLDNFILLGHSMGGFLATSYALSYPDRVKHLILADPWGFAERPLESQIKQIPLWVKVIAYTLSPFNPLAAVRAAGPWGQWVIDKARPDITRKFSGVLSEEGLITQYIYQCNSQTPSGESAFHCMMSGFGWAKNPMVNRIDSMNKNIPITLLYGSRSWVDNTAGQIVKEKRIDSYVKLQIISGAGHHVYADKPEVFNKHVIEACNYADGIASKYSAIMPSSNSEKTESDAETDETAAEPKSSITTPET</sequence>
<dbReference type="OrthoDB" id="7457040at2759"/>
<dbReference type="Proteomes" id="UP000801492">
    <property type="component" value="Unassembled WGS sequence"/>
</dbReference>
<dbReference type="EMBL" id="VTPC01002493">
    <property type="protein sequence ID" value="KAF2899955.1"/>
    <property type="molecule type" value="Genomic_DNA"/>
</dbReference>
<comment type="caution">
    <text evidence="4">The sequence shown here is derived from an EMBL/GenBank/DDBJ whole genome shotgun (WGS) entry which is preliminary data.</text>
</comment>
<dbReference type="GO" id="GO:0052689">
    <property type="term" value="F:carboxylic ester hydrolase activity"/>
    <property type="evidence" value="ECO:0007669"/>
    <property type="project" value="TreeGrafter"/>
</dbReference>
<organism evidence="4 5">
    <name type="scientific">Ignelater luminosus</name>
    <name type="common">Cucubano</name>
    <name type="synonym">Pyrophorus luminosus</name>
    <dbReference type="NCBI Taxonomy" id="2038154"/>
    <lineage>
        <taxon>Eukaryota</taxon>
        <taxon>Metazoa</taxon>
        <taxon>Ecdysozoa</taxon>
        <taxon>Arthropoda</taxon>
        <taxon>Hexapoda</taxon>
        <taxon>Insecta</taxon>
        <taxon>Pterygota</taxon>
        <taxon>Neoptera</taxon>
        <taxon>Endopterygota</taxon>
        <taxon>Coleoptera</taxon>
        <taxon>Polyphaga</taxon>
        <taxon>Elateriformia</taxon>
        <taxon>Elateroidea</taxon>
        <taxon>Elateridae</taxon>
        <taxon>Agrypninae</taxon>
        <taxon>Pyrophorini</taxon>
        <taxon>Ignelater</taxon>
    </lineage>
</organism>